<dbReference type="SUPFAM" id="SSF47384">
    <property type="entry name" value="Homodimeric domain of signal transducing histidine kinase"/>
    <property type="match status" value="1"/>
</dbReference>
<feature type="domain" description="HAMP" evidence="17">
    <location>
        <begin position="206"/>
        <end position="252"/>
    </location>
</feature>
<dbReference type="InterPro" id="IPR036890">
    <property type="entry name" value="HATPase_C_sf"/>
</dbReference>
<dbReference type="CDD" id="cd00075">
    <property type="entry name" value="HATPase"/>
    <property type="match status" value="1"/>
</dbReference>
<keyword evidence="8 15" id="KW-0812">Transmembrane</keyword>
<dbReference type="Pfam" id="PF00672">
    <property type="entry name" value="HAMP"/>
    <property type="match status" value="1"/>
</dbReference>
<dbReference type="SMART" id="SM00388">
    <property type="entry name" value="HisKA"/>
    <property type="match status" value="1"/>
</dbReference>
<evidence type="ECO:0000256" key="7">
    <source>
        <dbReference type="ARBA" id="ARBA00022679"/>
    </source>
</evidence>
<keyword evidence="6" id="KW-0597">Phosphoprotein</keyword>
<feature type="transmembrane region" description="Helical" evidence="15">
    <location>
        <begin position="183"/>
        <end position="206"/>
    </location>
</feature>
<dbReference type="InterPro" id="IPR036097">
    <property type="entry name" value="HisK_dim/P_sf"/>
</dbReference>
<organism evidence="18 19">
    <name type="scientific">Novosphingobium flavum</name>
    <dbReference type="NCBI Taxonomy" id="1778672"/>
    <lineage>
        <taxon>Bacteria</taxon>
        <taxon>Pseudomonadati</taxon>
        <taxon>Pseudomonadota</taxon>
        <taxon>Alphaproteobacteria</taxon>
        <taxon>Sphingomonadales</taxon>
        <taxon>Sphingomonadaceae</taxon>
        <taxon>Novosphingobium</taxon>
    </lineage>
</organism>
<dbReference type="GO" id="GO:0005886">
    <property type="term" value="C:plasma membrane"/>
    <property type="evidence" value="ECO:0007669"/>
    <property type="project" value="UniProtKB-SubCell"/>
</dbReference>
<dbReference type="PROSITE" id="PS50885">
    <property type="entry name" value="HAMP"/>
    <property type="match status" value="1"/>
</dbReference>
<dbReference type="EC" id="2.7.13.3" evidence="3"/>
<keyword evidence="13" id="KW-0902">Two-component regulatory system</keyword>
<evidence type="ECO:0000313" key="18">
    <source>
        <dbReference type="EMBL" id="MBC2665320.1"/>
    </source>
</evidence>
<evidence type="ECO:0000256" key="6">
    <source>
        <dbReference type="ARBA" id="ARBA00022553"/>
    </source>
</evidence>
<evidence type="ECO:0000256" key="11">
    <source>
        <dbReference type="ARBA" id="ARBA00022840"/>
    </source>
</evidence>
<keyword evidence="9" id="KW-0547">Nucleotide-binding</keyword>
<evidence type="ECO:0000256" key="10">
    <source>
        <dbReference type="ARBA" id="ARBA00022777"/>
    </source>
</evidence>
<dbReference type="InterPro" id="IPR003660">
    <property type="entry name" value="HAMP_dom"/>
</dbReference>
<keyword evidence="11" id="KW-0067">ATP-binding</keyword>
<evidence type="ECO:0000256" key="8">
    <source>
        <dbReference type="ARBA" id="ARBA00022692"/>
    </source>
</evidence>
<evidence type="ECO:0000256" key="15">
    <source>
        <dbReference type="SAM" id="Phobius"/>
    </source>
</evidence>
<dbReference type="InterPro" id="IPR004358">
    <property type="entry name" value="Sig_transdc_His_kin-like_C"/>
</dbReference>
<dbReference type="PANTHER" id="PTHR44936">
    <property type="entry name" value="SENSOR PROTEIN CREC"/>
    <property type="match status" value="1"/>
</dbReference>
<keyword evidence="5" id="KW-0997">Cell inner membrane</keyword>
<evidence type="ECO:0000256" key="3">
    <source>
        <dbReference type="ARBA" id="ARBA00012438"/>
    </source>
</evidence>
<feature type="domain" description="Histidine kinase" evidence="16">
    <location>
        <begin position="260"/>
        <end position="459"/>
    </location>
</feature>
<dbReference type="Gene3D" id="3.30.565.10">
    <property type="entry name" value="Histidine kinase-like ATPase, C-terminal domain"/>
    <property type="match status" value="1"/>
</dbReference>
<dbReference type="Pfam" id="PF02518">
    <property type="entry name" value="HATPase_c"/>
    <property type="match status" value="1"/>
</dbReference>
<keyword evidence="12 15" id="KW-1133">Transmembrane helix</keyword>
<dbReference type="InterPro" id="IPR003594">
    <property type="entry name" value="HATPase_dom"/>
</dbReference>
<gene>
    <name evidence="18" type="ORF">H7F51_07295</name>
</gene>
<evidence type="ECO:0000256" key="12">
    <source>
        <dbReference type="ARBA" id="ARBA00022989"/>
    </source>
</evidence>
<dbReference type="RefSeq" id="WP_185663594.1">
    <property type="nucleotide sequence ID" value="NZ_JACLAW010000005.1"/>
</dbReference>
<dbReference type="PROSITE" id="PS50109">
    <property type="entry name" value="HIS_KIN"/>
    <property type="match status" value="1"/>
</dbReference>
<keyword evidence="10" id="KW-0418">Kinase</keyword>
<dbReference type="InterPro" id="IPR005467">
    <property type="entry name" value="His_kinase_dom"/>
</dbReference>
<evidence type="ECO:0000256" key="1">
    <source>
        <dbReference type="ARBA" id="ARBA00000085"/>
    </source>
</evidence>
<evidence type="ECO:0000313" key="19">
    <source>
        <dbReference type="Proteomes" id="UP000566813"/>
    </source>
</evidence>
<accession>A0A7X1FQW2</accession>
<name>A0A7X1FQW2_9SPHN</name>
<keyword evidence="19" id="KW-1185">Reference proteome</keyword>
<protein>
    <recommendedName>
        <fullName evidence="3">histidine kinase</fullName>
        <ecNumber evidence="3">2.7.13.3</ecNumber>
    </recommendedName>
</protein>
<evidence type="ECO:0000256" key="9">
    <source>
        <dbReference type="ARBA" id="ARBA00022741"/>
    </source>
</evidence>
<dbReference type="GO" id="GO:0005524">
    <property type="term" value="F:ATP binding"/>
    <property type="evidence" value="ECO:0007669"/>
    <property type="project" value="UniProtKB-KW"/>
</dbReference>
<comment type="subcellular location">
    <subcellularLocation>
        <location evidence="2">Cell inner membrane</location>
        <topology evidence="2">Multi-pass membrane protein</topology>
    </subcellularLocation>
</comment>
<reference evidence="18 19" key="1">
    <citation type="submission" date="2020-08" db="EMBL/GenBank/DDBJ databases">
        <title>The genome sequence of type strain Novosphingobium flavum NBRC 111647.</title>
        <authorList>
            <person name="Liu Y."/>
        </authorList>
    </citation>
    <scope>NUCLEOTIDE SEQUENCE [LARGE SCALE GENOMIC DNA]</scope>
    <source>
        <strain evidence="18 19">NBRC 111647</strain>
    </source>
</reference>
<evidence type="ECO:0000256" key="5">
    <source>
        <dbReference type="ARBA" id="ARBA00022519"/>
    </source>
</evidence>
<evidence type="ECO:0000259" key="16">
    <source>
        <dbReference type="PROSITE" id="PS50109"/>
    </source>
</evidence>
<evidence type="ECO:0000256" key="14">
    <source>
        <dbReference type="ARBA" id="ARBA00023136"/>
    </source>
</evidence>
<dbReference type="AlphaFoldDB" id="A0A7X1FQW2"/>
<evidence type="ECO:0000256" key="4">
    <source>
        <dbReference type="ARBA" id="ARBA00022475"/>
    </source>
</evidence>
<sequence length="459" mass="49420">MKLRSFWARFDSLATRMTLFLALGATLAAITSLTLAERYRQNQMRLYRAERITQSARGLVGLLTVAPQRTRAELAGNRVQGAHLLENSRAPVRESDPAVSAALSRAFAPDVRAGAFSTDPQVCLARPVTTFARRAAGYLGADTECWIVTLTFARPVGGESELVLALDLAALPRPATLGLSPGFILIVAAASLVLSFLVAQVTLGFMRRLTKAAQAFANDIEAPPVAETGPRDVRTTFAAFNHMQQRIRDAVRDRTQILAAITHDLQTPLTRLRLRLELVPEEGLRNRLVADIAAMQRLVTEGLVLARSGEASDDWALVDVESLLASVVEDAADAGQPSITLGRVEPLEIRVKPEALQRCLQNLVDNALRYGGSARLDCTTTADEVQIAVSDNGPGIPEHLLGDVFKPFVRAEGSRSRQTGGTGIGLTIARAQAETFGGRVQLANRPDGGLVATIAVPRR</sequence>
<dbReference type="Proteomes" id="UP000566813">
    <property type="component" value="Unassembled WGS sequence"/>
</dbReference>
<keyword evidence="7" id="KW-0808">Transferase</keyword>
<dbReference type="InterPro" id="IPR050980">
    <property type="entry name" value="2C_sensor_his_kinase"/>
</dbReference>
<dbReference type="PRINTS" id="PR00344">
    <property type="entry name" value="BCTRLSENSOR"/>
</dbReference>
<dbReference type="SMART" id="SM00387">
    <property type="entry name" value="HATPase_c"/>
    <property type="match status" value="1"/>
</dbReference>
<comment type="caution">
    <text evidence="18">The sequence shown here is derived from an EMBL/GenBank/DDBJ whole genome shotgun (WGS) entry which is preliminary data.</text>
</comment>
<dbReference type="GO" id="GO:0000155">
    <property type="term" value="F:phosphorelay sensor kinase activity"/>
    <property type="evidence" value="ECO:0007669"/>
    <property type="project" value="InterPro"/>
</dbReference>
<evidence type="ECO:0000259" key="17">
    <source>
        <dbReference type="PROSITE" id="PS50885"/>
    </source>
</evidence>
<comment type="catalytic activity">
    <reaction evidence="1">
        <text>ATP + protein L-histidine = ADP + protein N-phospho-L-histidine.</text>
        <dbReference type="EC" id="2.7.13.3"/>
    </reaction>
</comment>
<dbReference type="PANTHER" id="PTHR44936:SF5">
    <property type="entry name" value="SENSOR HISTIDINE KINASE ENVZ"/>
    <property type="match status" value="1"/>
</dbReference>
<evidence type="ECO:0000256" key="2">
    <source>
        <dbReference type="ARBA" id="ARBA00004429"/>
    </source>
</evidence>
<keyword evidence="4" id="KW-1003">Cell membrane</keyword>
<evidence type="ECO:0000256" key="13">
    <source>
        <dbReference type="ARBA" id="ARBA00023012"/>
    </source>
</evidence>
<dbReference type="InterPro" id="IPR003661">
    <property type="entry name" value="HisK_dim/P_dom"/>
</dbReference>
<keyword evidence="14 15" id="KW-0472">Membrane</keyword>
<dbReference type="EMBL" id="JACLAW010000005">
    <property type="protein sequence ID" value="MBC2665320.1"/>
    <property type="molecule type" value="Genomic_DNA"/>
</dbReference>
<proteinExistence type="predicted"/>
<dbReference type="Gene3D" id="1.10.287.130">
    <property type="match status" value="1"/>
</dbReference>
<dbReference type="SUPFAM" id="SSF55874">
    <property type="entry name" value="ATPase domain of HSP90 chaperone/DNA topoisomerase II/histidine kinase"/>
    <property type="match status" value="1"/>
</dbReference>